<feature type="compositionally biased region" description="Basic residues" evidence="1">
    <location>
        <begin position="154"/>
        <end position="182"/>
    </location>
</feature>
<name>A0A314L338_NICAT</name>
<protein>
    <recommendedName>
        <fullName evidence="4">Zinc knuckle CX2CX4HX4C domain-containing protein</fullName>
    </recommendedName>
</protein>
<dbReference type="InterPro" id="IPR040256">
    <property type="entry name" value="At4g02000-like"/>
</dbReference>
<evidence type="ECO:0008006" key="4">
    <source>
        <dbReference type="Google" id="ProtNLM"/>
    </source>
</evidence>
<dbReference type="PANTHER" id="PTHR31286">
    <property type="entry name" value="GLYCINE-RICH CELL WALL STRUCTURAL PROTEIN 1.8-LIKE"/>
    <property type="match status" value="1"/>
</dbReference>
<organism evidence="2 3">
    <name type="scientific">Nicotiana attenuata</name>
    <name type="common">Coyote tobacco</name>
    <dbReference type="NCBI Taxonomy" id="49451"/>
    <lineage>
        <taxon>Eukaryota</taxon>
        <taxon>Viridiplantae</taxon>
        <taxon>Streptophyta</taxon>
        <taxon>Embryophyta</taxon>
        <taxon>Tracheophyta</taxon>
        <taxon>Spermatophyta</taxon>
        <taxon>Magnoliopsida</taxon>
        <taxon>eudicotyledons</taxon>
        <taxon>Gunneridae</taxon>
        <taxon>Pentapetalae</taxon>
        <taxon>asterids</taxon>
        <taxon>lamiids</taxon>
        <taxon>Solanales</taxon>
        <taxon>Solanaceae</taxon>
        <taxon>Nicotianoideae</taxon>
        <taxon>Nicotianeae</taxon>
        <taxon>Nicotiana</taxon>
    </lineage>
</organism>
<sequence length="247" mass="28043">MDIATRGKTIPSMAKVRLEVDLLKPLLTNVWVGDEDDDSPLKGFEQKLAYENVPKYCKHCKKLGHSMMSYRVLERRRANEVKEVKTNGSETTAIGTNVARDRTEIELSMGKPKANDKQQQGIQVKQNKISNEDKSECNKDNEKEEAKASVNNRTKQKKCKKAKKIPKKRSKVIFRSTKKRTKIRESSLQIPIQSFDEDSAKVKDNGESSKAGVQEVQQQDANSSRENDNKDDTAIHAPQSRRPQNTE</sequence>
<gene>
    <name evidence="2" type="ORF">A4A49_16517</name>
</gene>
<accession>A0A314L338</accession>
<comment type="caution">
    <text evidence="2">The sequence shown here is derived from an EMBL/GenBank/DDBJ whole genome shotgun (WGS) entry which is preliminary data.</text>
</comment>
<feature type="region of interest" description="Disordered" evidence="1">
    <location>
        <begin position="109"/>
        <end position="247"/>
    </location>
</feature>
<reference evidence="2" key="1">
    <citation type="submission" date="2016-11" db="EMBL/GenBank/DDBJ databases">
        <title>The genome of Nicotiana attenuata.</title>
        <authorList>
            <person name="Xu S."/>
            <person name="Brockmoeller T."/>
            <person name="Gaquerel E."/>
            <person name="Navarro A."/>
            <person name="Kuhl H."/>
            <person name="Gase K."/>
            <person name="Ling Z."/>
            <person name="Zhou W."/>
            <person name="Kreitzer C."/>
            <person name="Stanke M."/>
            <person name="Tang H."/>
            <person name="Lyons E."/>
            <person name="Pandey P."/>
            <person name="Pandey S.P."/>
            <person name="Timmermann B."/>
            <person name="Baldwin I.T."/>
        </authorList>
    </citation>
    <scope>NUCLEOTIDE SEQUENCE [LARGE SCALE GENOMIC DNA]</scope>
    <source>
        <strain evidence="2">UT</strain>
    </source>
</reference>
<dbReference type="Proteomes" id="UP000187609">
    <property type="component" value="Unassembled WGS sequence"/>
</dbReference>
<feature type="compositionally biased region" description="Basic and acidic residues" evidence="1">
    <location>
        <begin position="198"/>
        <end position="207"/>
    </location>
</feature>
<dbReference type="EMBL" id="MJEQ01000501">
    <property type="protein sequence ID" value="OIT35885.1"/>
    <property type="molecule type" value="Genomic_DNA"/>
</dbReference>
<feature type="compositionally biased region" description="Polar residues" evidence="1">
    <location>
        <begin position="117"/>
        <end position="129"/>
    </location>
</feature>
<evidence type="ECO:0000313" key="3">
    <source>
        <dbReference type="Proteomes" id="UP000187609"/>
    </source>
</evidence>
<feature type="compositionally biased region" description="Basic and acidic residues" evidence="1">
    <location>
        <begin position="223"/>
        <end position="234"/>
    </location>
</feature>
<feature type="compositionally biased region" description="Basic and acidic residues" evidence="1">
    <location>
        <begin position="130"/>
        <end position="147"/>
    </location>
</feature>
<keyword evidence="3" id="KW-1185">Reference proteome</keyword>
<evidence type="ECO:0000256" key="1">
    <source>
        <dbReference type="SAM" id="MobiDB-lite"/>
    </source>
</evidence>
<dbReference type="Gramene" id="OIT35885">
    <property type="protein sequence ID" value="OIT35885"/>
    <property type="gene ID" value="A4A49_16517"/>
</dbReference>
<dbReference type="PANTHER" id="PTHR31286:SF164">
    <property type="entry name" value="ZINC FINGER, CCHC-TYPE"/>
    <property type="match status" value="1"/>
</dbReference>
<evidence type="ECO:0000313" key="2">
    <source>
        <dbReference type="EMBL" id="OIT35885.1"/>
    </source>
</evidence>
<dbReference type="AlphaFoldDB" id="A0A314L338"/>
<proteinExistence type="predicted"/>